<feature type="compositionally biased region" description="Pro residues" evidence="1">
    <location>
        <begin position="1"/>
        <end position="59"/>
    </location>
</feature>
<dbReference type="Proteomes" id="UP001500751">
    <property type="component" value="Unassembled WGS sequence"/>
</dbReference>
<reference evidence="3" key="1">
    <citation type="journal article" date="2019" name="Int. J. Syst. Evol. Microbiol.">
        <title>The Global Catalogue of Microorganisms (GCM) 10K type strain sequencing project: providing services to taxonomists for standard genome sequencing and annotation.</title>
        <authorList>
            <consortium name="The Broad Institute Genomics Platform"/>
            <consortium name="The Broad Institute Genome Sequencing Center for Infectious Disease"/>
            <person name="Wu L."/>
            <person name="Ma J."/>
        </authorList>
    </citation>
    <scope>NUCLEOTIDE SEQUENCE [LARGE SCALE GENOMIC DNA]</scope>
    <source>
        <strain evidence="3">JCM 16014</strain>
    </source>
</reference>
<evidence type="ECO:0000256" key="1">
    <source>
        <dbReference type="SAM" id="MobiDB-lite"/>
    </source>
</evidence>
<keyword evidence="3" id="KW-1185">Reference proteome</keyword>
<protein>
    <submittedName>
        <fullName evidence="2">Uncharacterized protein</fullName>
    </submittedName>
</protein>
<comment type="caution">
    <text evidence="2">The sequence shown here is derived from an EMBL/GenBank/DDBJ whole genome shotgun (WGS) entry which is preliminary data.</text>
</comment>
<dbReference type="EMBL" id="BAAAQN010000036">
    <property type="protein sequence ID" value="GAA2043926.1"/>
    <property type="molecule type" value="Genomic_DNA"/>
</dbReference>
<name>A0ABP5GG80_9ACTN</name>
<feature type="region of interest" description="Disordered" evidence="1">
    <location>
        <begin position="1"/>
        <end position="63"/>
    </location>
</feature>
<evidence type="ECO:0000313" key="3">
    <source>
        <dbReference type="Proteomes" id="UP001500751"/>
    </source>
</evidence>
<gene>
    <name evidence="2" type="ORF">GCM10009839_54160</name>
</gene>
<proteinExistence type="predicted"/>
<accession>A0ABP5GG80</accession>
<organism evidence="2 3">
    <name type="scientific">Catenulispora yoronensis</name>
    <dbReference type="NCBI Taxonomy" id="450799"/>
    <lineage>
        <taxon>Bacteria</taxon>
        <taxon>Bacillati</taxon>
        <taxon>Actinomycetota</taxon>
        <taxon>Actinomycetes</taxon>
        <taxon>Catenulisporales</taxon>
        <taxon>Catenulisporaceae</taxon>
        <taxon>Catenulispora</taxon>
    </lineage>
</organism>
<sequence length="208" mass="21314">MPLPGPFPDPRPEPMPFPEPGPRPEPEPEPGPEPAPQPEPGPSPGPGSGPGPGPDPGPDPGRILIGDIWVKIKKAAEDQAPLVTALQSSTLATRAHLSGLLDRLAQGVAGAVGPAARSADVSGIQVHVGRTTLYASPTAAGTVEFVHTIDQPVDVTFLYDSATPLQVPARSLLLFESPYGYRLDTADAAEATILTGRIAAVPDSGGAQ</sequence>
<evidence type="ECO:0000313" key="2">
    <source>
        <dbReference type="EMBL" id="GAA2043926.1"/>
    </source>
</evidence>